<reference evidence="4 5" key="2">
    <citation type="submission" date="2017-08" db="EMBL/GenBank/DDBJ databases">
        <title>WGS of novel Burkholderia cepaca complex species.</title>
        <authorList>
            <person name="Lipuma J."/>
            <person name="Spilker T."/>
        </authorList>
    </citation>
    <scope>NUCLEOTIDE SEQUENCE [LARGE SCALE GENOMIC DNA]</scope>
    <source>
        <strain evidence="4 5">AU17325</strain>
    </source>
</reference>
<feature type="active site" evidence="1">
    <location>
        <position position="71"/>
    </location>
</feature>
<organism evidence="4 5">
    <name type="scientific">Burkholderia aenigmatica</name>
    <dbReference type="NCBI Taxonomy" id="2015348"/>
    <lineage>
        <taxon>Bacteria</taxon>
        <taxon>Pseudomonadati</taxon>
        <taxon>Pseudomonadota</taxon>
        <taxon>Betaproteobacteria</taxon>
        <taxon>Burkholderiales</taxon>
        <taxon>Burkholderiaceae</taxon>
        <taxon>Burkholderia</taxon>
        <taxon>Burkholderia cepacia complex</taxon>
    </lineage>
</organism>
<dbReference type="Proteomes" id="UP000214600">
    <property type="component" value="Unassembled WGS sequence"/>
</dbReference>
<evidence type="ECO:0000313" key="4">
    <source>
        <dbReference type="EMBL" id="OXI32827.1"/>
    </source>
</evidence>
<accession>A0A228HRT4</accession>
<feature type="binding site" evidence="2">
    <location>
        <position position="64"/>
    </location>
    <ligand>
        <name>CoA</name>
        <dbReference type="ChEBI" id="CHEBI:57287"/>
    </ligand>
</feature>
<dbReference type="RefSeq" id="WP_043184251.1">
    <property type="nucleotide sequence ID" value="NZ_JAUJSI010000019.1"/>
</dbReference>
<reference evidence="5" key="1">
    <citation type="submission" date="2017-06" db="EMBL/GenBank/DDBJ databases">
        <authorList>
            <person name="LiPuma J."/>
            <person name="Spilker T."/>
        </authorList>
    </citation>
    <scope>NUCLEOTIDE SEQUENCE [LARGE SCALE GENOMIC DNA]</scope>
    <source>
        <strain evidence="5">AU17325</strain>
    </source>
</reference>
<dbReference type="InterPro" id="IPR029069">
    <property type="entry name" value="HotDog_dom_sf"/>
</dbReference>
<feature type="binding site" evidence="2">
    <location>
        <position position="64"/>
    </location>
    <ligand>
        <name>substrate</name>
    </ligand>
</feature>
<dbReference type="InterPro" id="IPR025540">
    <property type="entry name" value="FlK"/>
</dbReference>
<dbReference type="EMBL" id="NKFA01000038">
    <property type="protein sequence ID" value="OXI32827.1"/>
    <property type="molecule type" value="Genomic_DNA"/>
</dbReference>
<dbReference type="SUPFAM" id="SSF54637">
    <property type="entry name" value="Thioesterase/thiol ester dehydrase-isomerase"/>
    <property type="match status" value="1"/>
</dbReference>
<feature type="binding site" evidence="2">
    <location>
        <position position="115"/>
    </location>
    <ligand>
        <name>substrate</name>
    </ligand>
</feature>
<proteinExistence type="predicted"/>
<evidence type="ECO:0000259" key="3">
    <source>
        <dbReference type="Pfam" id="PF22636"/>
    </source>
</evidence>
<dbReference type="InterPro" id="IPR054485">
    <property type="entry name" value="FlK-like_dom"/>
</dbReference>
<sequence length="131" mass="13686">MISSGATATLTRLVGVQDLASAFGNDSDEQYPDVMSTPAMLGLMERACAEVMRGELDGDQLSVGVTTQLTHSAPTPVGAEVSATASFRGQEGNLYVFDIIARDSKGQVGSGTHARAIVDRAAIEKKAASRR</sequence>
<dbReference type="PANTHER" id="PTHR36934:SF1">
    <property type="entry name" value="THIOESTERASE DOMAIN-CONTAINING PROTEIN"/>
    <property type="match status" value="1"/>
</dbReference>
<dbReference type="AlphaFoldDB" id="A0A228HRT4"/>
<feature type="domain" description="Fluoroacetyl-CoA-specific thioesterase-like" evidence="3">
    <location>
        <begin position="24"/>
        <end position="120"/>
    </location>
</feature>
<name>A0A228HRT4_9BURK</name>
<protein>
    <submittedName>
        <fullName evidence="4">Thioesterase</fullName>
    </submittedName>
</protein>
<dbReference type="PANTHER" id="PTHR36934">
    <property type="entry name" value="BLR0278 PROTEIN"/>
    <property type="match status" value="1"/>
</dbReference>
<evidence type="ECO:0000313" key="5">
    <source>
        <dbReference type="Proteomes" id="UP000214600"/>
    </source>
</evidence>
<feature type="active site" evidence="1">
    <location>
        <position position="37"/>
    </location>
</feature>
<feature type="active site" evidence="1">
    <location>
        <position position="45"/>
    </location>
</feature>
<comment type="caution">
    <text evidence="4">The sequence shown here is derived from an EMBL/GenBank/DDBJ whole genome shotgun (WGS) entry which is preliminary data.</text>
</comment>
<dbReference type="PIRSF" id="PIRSF014972">
    <property type="entry name" value="FlK"/>
    <property type="match status" value="1"/>
</dbReference>
<evidence type="ECO:0000256" key="2">
    <source>
        <dbReference type="PIRSR" id="PIRSR014972-2"/>
    </source>
</evidence>
<gene>
    <name evidence="4" type="ORF">CFB84_40135</name>
</gene>
<dbReference type="Gene3D" id="3.10.129.10">
    <property type="entry name" value="Hotdog Thioesterase"/>
    <property type="match status" value="1"/>
</dbReference>
<evidence type="ECO:0000256" key="1">
    <source>
        <dbReference type="PIRSR" id="PIRSR014972-1"/>
    </source>
</evidence>
<dbReference type="Pfam" id="PF22636">
    <property type="entry name" value="FlK"/>
    <property type="match status" value="1"/>
</dbReference>
<dbReference type="OrthoDB" id="6902891at2"/>